<keyword evidence="1" id="KW-1133">Transmembrane helix</keyword>
<dbReference type="PANTHER" id="PTHR12126:SF11">
    <property type="entry name" value="NADH DEHYDROGENASE [UBIQUINONE] 1 ALPHA SUBCOMPLEX SUBUNIT 9, MITOCHONDRIAL"/>
    <property type="match status" value="1"/>
</dbReference>
<evidence type="ECO:0000313" key="4">
    <source>
        <dbReference type="Proteomes" id="UP001157353"/>
    </source>
</evidence>
<dbReference type="InterPro" id="IPR016040">
    <property type="entry name" value="NAD(P)-bd_dom"/>
</dbReference>
<feature type="transmembrane region" description="Helical" evidence="1">
    <location>
        <begin position="440"/>
        <end position="463"/>
    </location>
</feature>
<dbReference type="PANTHER" id="PTHR12126">
    <property type="entry name" value="NADH-UBIQUINONE OXIDOREDUCTASE 39 KDA SUBUNIT-RELATED"/>
    <property type="match status" value="1"/>
</dbReference>
<organism evidence="3 4">
    <name type="scientific">Psychromonas marina</name>
    <dbReference type="NCBI Taxonomy" id="88364"/>
    <lineage>
        <taxon>Bacteria</taxon>
        <taxon>Pseudomonadati</taxon>
        <taxon>Pseudomonadota</taxon>
        <taxon>Gammaproteobacteria</taxon>
        <taxon>Alteromonadales</taxon>
        <taxon>Psychromonadaceae</taxon>
        <taxon>Psychromonas</taxon>
    </lineage>
</organism>
<evidence type="ECO:0000313" key="3">
    <source>
        <dbReference type="EMBL" id="GLS91430.1"/>
    </source>
</evidence>
<dbReference type="Pfam" id="PF13460">
    <property type="entry name" value="NAD_binding_10"/>
    <property type="match status" value="1"/>
</dbReference>
<dbReference type="Pfam" id="PF11066">
    <property type="entry name" value="DUF2867"/>
    <property type="match status" value="1"/>
</dbReference>
<comment type="caution">
    <text evidence="3">The sequence shown here is derived from an EMBL/GenBank/DDBJ whole genome shotgun (WGS) entry which is preliminary data.</text>
</comment>
<feature type="domain" description="NAD(P)-binding" evidence="2">
    <location>
        <begin position="9"/>
        <end position="140"/>
    </location>
</feature>
<gene>
    <name evidence="3" type="ORF">GCM10007916_24990</name>
</gene>
<dbReference type="SUPFAM" id="SSF51735">
    <property type="entry name" value="NAD(P)-binding Rossmann-fold domains"/>
    <property type="match status" value="1"/>
</dbReference>
<protein>
    <recommendedName>
        <fullName evidence="2">NAD(P)-binding domain-containing protein</fullName>
    </recommendedName>
</protein>
<evidence type="ECO:0000256" key="1">
    <source>
        <dbReference type="SAM" id="Phobius"/>
    </source>
</evidence>
<dbReference type="Gene3D" id="3.40.50.720">
    <property type="entry name" value="NAD(P)-binding Rossmann-like Domain"/>
    <property type="match status" value="1"/>
</dbReference>
<keyword evidence="4" id="KW-1185">Reference proteome</keyword>
<accession>A0ABQ6E2K5</accession>
<evidence type="ECO:0000259" key="2">
    <source>
        <dbReference type="Pfam" id="PF13460"/>
    </source>
</evidence>
<sequence length="476" mass="53767">MINNVLVVGASGYVGSQLVPLLAQKGYHVTATGRDSKILHKRAWSKLPNINIVQLNLSDNPDLTSMLTDIDVVYFLVHGMSHGHDFVNVELDIAKNFTAYLKTSQVKQLIYLGSLQPQQGHSAHFSARKKTGEILRESHVIVTELRAGIIVGPGSAAFEVMRDFVYHLPLLITPKWMTSNNSPIALENLLYYLLKLLTLTPEQHKIMDVAGPELITYQKQMHIIARLAGKKVRIIPLAILTPKLASYWFKIITSVPTNIAKALVGGLQYDLTADGKQLQALIPQTLLSYEQAVSKTLKQEIDVIDTETWGFDPDALSRWRPGYGYYPKQAGYTLKTTISAASLWQQIQLIGTEQGYFFANYLWRIREWMDYVVGGDALQRFRQHPQKLALGDRIDSWKVIGLKEEQFLSLLLGMKAPGLGRLEFNIEDKGDYRLLDIRAWWHPAGLSGLLYWYAMMPAHLFIFKGMAKAIDKKCKQ</sequence>
<dbReference type="InterPro" id="IPR036291">
    <property type="entry name" value="NAD(P)-bd_dom_sf"/>
</dbReference>
<dbReference type="RefSeq" id="WP_284204543.1">
    <property type="nucleotide sequence ID" value="NZ_BSPQ01000013.1"/>
</dbReference>
<dbReference type="InterPro" id="IPR051207">
    <property type="entry name" value="ComplexI_NDUFA9_subunit"/>
</dbReference>
<dbReference type="EMBL" id="BSPQ01000013">
    <property type="protein sequence ID" value="GLS91430.1"/>
    <property type="molecule type" value="Genomic_DNA"/>
</dbReference>
<dbReference type="Proteomes" id="UP001157353">
    <property type="component" value="Unassembled WGS sequence"/>
</dbReference>
<dbReference type="InterPro" id="IPR021295">
    <property type="entry name" value="DUF2867"/>
</dbReference>
<name>A0ABQ6E2K5_9GAMM</name>
<keyword evidence="1" id="KW-0472">Membrane</keyword>
<keyword evidence="1" id="KW-0812">Transmembrane</keyword>
<reference evidence="4" key="1">
    <citation type="journal article" date="2019" name="Int. J. Syst. Evol. Microbiol.">
        <title>The Global Catalogue of Microorganisms (GCM) 10K type strain sequencing project: providing services to taxonomists for standard genome sequencing and annotation.</title>
        <authorList>
            <consortium name="The Broad Institute Genomics Platform"/>
            <consortium name="The Broad Institute Genome Sequencing Center for Infectious Disease"/>
            <person name="Wu L."/>
            <person name="Ma J."/>
        </authorList>
    </citation>
    <scope>NUCLEOTIDE SEQUENCE [LARGE SCALE GENOMIC DNA]</scope>
    <source>
        <strain evidence="4">NBRC 103166</strain>
    </source>
</reference>
<proteinExistence type="predicted"/>